<keyword evidence="2 4" id="KW-0378">Hydrolase</keyword>
<feature type="chain" id="PRO_5044876179" description="Glycoside hydrolase family 5 domain-containing protein" evidence="5">
    <location>
        <begin position="26"/>
        <end position="535"/>
    </location>
</feature>
<dbReference type="AlphaFoldDB" id="A0ABD3D0W3"/>
<proteinExistence type="inferred from homology"/>
<evidence type="ECO:0000256" key="3">
    <source>
        <dbReference type="ARBA" id="ARBA00023295"/>
    </source>
</evidence>
<dbReference type="SUPFAM" id="SSF51445">
    <property type="entry name" value="(Trans)glycosidases"/>
    <property type="match status" value="1"/>
</dbReference>
<dbReference type="InterPro" id="IPR001547">
    <property type="entry name" value="Glyco_hydro_5"/>
</dbReference>
<evidence type="ECO:0000256" key="5">
    <source>
        <dbReference type="SAM" id="SignalP"/>
    </source>
</evidence>
<feature type="signal peptide" evidence="5">
    <location>
        <begin position="1"/>
        <end position="25"/>
    </location>
</feature>
<dbReference type="Proteomes" id="UP001632038">
    <property type="component" value="Unassembled WGS sequence"/>
</dbReference>
<protein>
    <recommendedName>
        <fullName evidence="6">Glycoside hydrolase family 5 domain-containing protein</fullName>
    </recommendedName>
</protein>
<accession>A0ABD3D0W3</accession>
<name>A0ABD3D0W3_9LAMI</name>
<gene>
    <name evidence="7" type="ORF">CASFOL_020175</name>
</gene>
<evidence type="ECO:0000313" key="7">
    <source>
        <dbReference type="EMBL" id="KAL3635628.1"/>
    </source>
</evidence>
<feature type="domain" description="Glycoside hydrolase family 5" evidence="6">
    <location>
        <begin position="67"/>
        <end position="351"/>
    </location>
</feature>
<sequence>MKQYCIKTQTIFLFIILQIFSICNSVPLSTSSRWIVDQCTGKRVKLACANWVSHLEPMIAEGLEKKPLKYIASQIAANGFNCVRFTWPTFMFTRLDYKSLTVNQSLDKYNLTTAKSGIAKNNPQILNMKIIDVHKAVVNELGKNNLMVVLDNHVSEPKWCCKSDDGNGFFGDPSFDPKEWLKGLKEVARKYKDNSAVVGMSLRNELRGKRQNVTEWYKYMQQGAKTIHKQNPDLLVIISGLYWDSTLEFLKQKPLKLNFNNKTVYEAHRYSFGIPGQLDWVTQTNQACADLNRAARENYLFLTKGNNPFPLFFSEFGADQSGQNEAGNRFISCMLAMLAENDLDWALWTFQGSYMFREGSIDLDEAYGVMDHNWDGPRNPMFLKRLPFAEQLNQDTKSSSDQKTHYKILYPLTGQCVRSKAGKVILDTCKKATRWDQYGEAIKVAGSSRCLVAAGDRAAAGVSDDCSSEWKFVSNSGLHLAVLNGQGGYLCLEKNGSDNTLVTKKCLCVGDDLVDFPTCADNPQVQWFKFVPTNV</sequence>
<keyword evidence="5" id="KW-0732">Signal</keyword>
<dbReference type="Gene3D" id="3.20.20.80">
    <property type="entry name" value="Glycosidases"/>
    <property type="match status" value="1"/>
</dbReference>
<evidence type="ECO:0000256" key="1">
    <source>
        <dbReference type="ARBA" id="ARBA00005641"/>
    </source>
</evidence>
<dbReference type="PANTHER" id="PTHR31263:SF68">
    <property type="entry name" value="GLYCOSIDE HYDROLASE FAMILY 5 DOMAIN-CONTAINING PROTEIN"/>
    <property type="match status" value="1"/>
</dbReference>
<dbReference type="GO" id="GO:0016798">
    <property type="term" value="F:hydrolase activity, acting on glycosyl bonds"/>
    <property type="evidence" value="ECO:0007669"/>
    <property type="project" value="UniProtKB-KW"/>
</dbReference>
<keyword evidence="8" id="KW-1185">Reference proteome</keyword>
<dbReference type="PANTHER" id="PTHR31263">
    <property type="entry name" value="CELLULASE FAMILY PROTEIN (AFU_ORTHOLOGUE AFUA_5G14560)"/>
    <property type="match status" value="1"/>
</dbReference>
<evidence type="ECO:0000256" key="4">
    <source>
        <dbReference type="RuleBase" id="RU361153"/>
    </source>
</evidence>
<dbReference type="Pfam" id="PF00150">
    <property type="entry name" value="Cellulase"/>
    <property type="match status" value="1"/>
</dbReference>
<comment type="caution">
    <text evidence="7">The sequence shown here is derived from an EMBL/GenBank/DDBJ whole genome shotgun (WGS) entry which is preliminary data.</text>
</comment>
<dbReference type="InterPro" id="IPR017853">
    <property type="entry name" value="GH"/>
</dbReference>
<dbReference type="EMBL" id="JAVIJP010000027">
    <property type="protein sequence ID" value="KAL3635628.1"/>
    <property type="molecule type" value="Genomic_DNA"/>
</dbReference>
<comment type="similarity">
    <text evidence="1 4">Belongs to the glycosyl hydrolase 5 (cellulase A) family.</text>
</comment>
<keyword evidence="3 4" id="KW-0326">Glycosidase</keyword>
<reference evidence="8" key="1">
    <citation type="journal article" date="2024" name="IScience">
        <title>Strigolactones Initiate the Formation of Haustorium-like Structures in Castilleja.</title>
        <authorList>
            <person name="Buerger M."/>
            <person name="Peterson D."/>
            <person name="Chory J."/>
        </authorList>
    </citation>
    <scope>NUCLEOTIDE SEQUENCE [LARGE SCALE GENOMIC DNA]</scope>
</reference>
<evidence type="ECO:0000313" key="8">
    <source>
        <dbReference type="Proteomes" id="UP001632038"/>
    </source>
</evidence>
<organism evidence="7 8">
    <name type="scientific">Castilleja foliolosa</name>
    <dbReference type="NCBI Taxonomy" id="1961234"/>
    <lineage>
        <taxon>Eukaryota</taxon>
        <taxon>Viridiplantae</taxon>
        <taxon>Streptophyta</taxon>
        <taxon>Embryophyta</taxon>
        <taxon>Tracheophyta</taxon>
        <taxon>Spermatophyta</taxon>
        <taxon>Magnoliopsida</taxon>
        <taxon>eudicotyledons</taxon>
        <taxon>Gunneridae</taxon>
        <taxon>Pentapetalae</taxon>
        <taxon>asterids</taxon>
        <taxon>lamiids</taxon>
        <taxon>Lamiales</taxon>
        <taxon>Orobanchaceae</taxon>
        <taxon>Pedicularideae</taxon>
        <taxon>Castillejinae</taxon>
        <taxon>Castilleja</taxon>
    </lineage>
</organism>
<evidence type="ECO:0000256" key="2">
    <source>
        <dbReference type="ARBA" id="ARBA00022801"/>
    </source>
</evidence>
<evidence type="ECO:0000259" key="6">
    <source>
        <dbReference type="Pfam" id="PF00150"/>
    </source>
</evidence>